<feature type="domain" description="DUF4031" evidence="1">
    <location>
        <begin position="3"/>
        <end position="81"/>
    </location>
</feature>
<protein>
    <submittedName>
        <fullName evidence="2">Bcep22gp48 domain protein</fullName>
    </submittedName>
</protein>
<evidence type="ECO:0000259" key="1">
    <source>
        <dbReference type="Pfam" id="PF13223"/>
    </source>
</evidence>
<dbReference type="InterPro" id="IPR025109">
    <property type="entry name" value="DUF4031"/>
</dbReference>
<dbReference type="AlphaFoldDB" id="A0A068T299"/>
<dbReference type="Proteomes" id="UP000028186">
    <property type="component" value="Chromosome I"/>
</dbReference>
<dbReference type="EMBL" id="HG938355">
    <property type="protein sequence ID" value="CDN52518.1"/>
    <property type="molecule type" value="Genomic_DNA"/>
</dbReference>
<dbReference type="RefSeq" id="WP_038539521.1">
    <property type="nucleotide sequence ID" value="NZ_HG938355.1"/>
</dbReference>
<sequence>MSVYVDDMAAAFGNMVMCHMWADTEQELLAMADRIGVQRKWIQGHPTLSFGKHRNASWVHFDIAKSKRALAVRAGAIETDRFGPVLHSARLRLAVAVERGDEEWAEREKGRIAQIEALRAERQERLPL</sequence>
<dbReference type="HOGENOM" id="CLU_165258_0_1_5"/>
<organism evidence="2 3">
    <name type="scientific">Neorhizobium galegae bv. officinalis bv. officinalis str. HAMBI 1141</name>
    <dbReference type="NCBI Taxonomy" id="1028801"/>
    <lineage>
        <taxon>Bacteria</taxon>
        <taxon>Pseudomonadati</taxon>
        <taxon>Pseudomonadota</taxon>
        <taxon>Alphaproteobacteria</taxon>
        <taxon>Hyphomicrobiales</taxon>
        <taxon>Rhizobiaceae</taxon>
        <taxon>Rhizobium/Agrobacterium group</taxon>
        <taxon>Neorhizobium</taxon>
    </lineage>
</organism>
<dbReference type="eggNOG" id="ENOG50330I8">
    <property type="taxonomic scope" value="Bacteria"/>
</dbReference>
<accession>A0A068T299</accession>
<gene>
    <name evidence="2" type="ORF">RG1141_CH01530</name>
</gene>
<proteinExistence type="predicted"/>
<evidence type="ECO:0000313" key="2">
    <source>
        <dbReference type="EMBL" id="CDN52518.1"/>
    </source>
</evidence>
<name>A0A068T299_NEOGA</name>
<dbReference type="Pfam" id="PF13223">
    <property type="entry name" value="DUF4031"/>
    <property type="match status" value="1"/>
</dbReference>
<evidence type="ECO:0000313" key="3">
    <source>
        <dbReference type="Proteomes" id="UP000028186"/>
    </source>
</evidence>
<dbReference type="PATRIC" id="fig|1028801.3.peg.147"/>
<reference evidence="3" key="1">
    <citation type="journal article" date="2014" name="BMC Genomics">
        <title>Genome sequencing of two Neorhizobium galegae strains reveals a noeT gene responsible for the unusual acetylation of the nodulation factors.</title>
        <authorList>
            <person name="Osterman J."/>
            <person name="Marsh J."/>
            <person name="Laine P.K."/>
            <person name="Zeng Z."/>
            <person name="Alatalo E."/>
            <person name="Sullivan J.T."/>
            <person name="Young J.P."/>
            <person name="Thomas-Oates J."/>
            <person name="Paulin L."/>
            <person name="Lindstrom K."/>
        </authorList>
    </citation>
    <scope>NUCLEOTIDE SEQUENCE [LARGE SCALE GENOMIC DNA]</scope>
    <source>
        <strain evidence="3">HAMBI 1141</strain>
    </source>
</reference>
<dbReference type="KEGG" id="ngl:RG1141_CH01530"/>